<feature type="domain" description="Bacterial repeat" evidence="1">
    <location>
        <begin position="57"/>
        <end position="123"/>
    </location>
</feature>
<keyword evidence="3" id="KW-1185">Reference proteome</keyword>
<accession>I3ZFG4</accession>
<dbReference type="Proteomes" id="UP000006056">
    <property type="component" value="Chromosome"/>
</dbReference>
<sequence>MHNLSASTPQRINGSVYLFDFWTSGAGGTTAVTVTPPHKTTTFAAHLEVGNYLNVISQGGGTATVSNPGAKLDGLSYYRPWDSVAVSANPAAGCSFLRWDGSSSSSSYLNLNITGPTNLNAVFGCGKNAGGN</sequence>
<name>I3ZFG4_TERRK</name>
<dbReference type="EMBL" id="CP003379">
    <property type="protein sequence ID" value="AFL87982.1"/>
    <property type="molecule type" value="Genomic_DNA"/>
</dbReference>
<evidence type="ECO:0000313" key="2">
    <source>
        <dbReference type="EMBL" id="AFL87982.1"/>
    </source>
</evidence>
<dbReference type="KEGG" id="trs:Terro_1679"/>
<dbReference type="Pfam" id="PF18998">
    <property type="entry name" value="Flg_new_2"/>
    <property type="match status" value="1"/>
</dbReference>
<dbReference type="HOGENOM" id="CLU_1916067_0_0_0"/>
<dbReference type="AlphaFoldDB" id="I3ZFG4"/>
<protein>
    <recommendedName>
        <fullName evidence="1">Bacterial repeat domain-containing protein</fullName>
    </recommendedName>
</protein>
<evidence type="ECO:0000313" key="3">
    <source>
        <dbReference type="Proteomes" id="UP000006056"/>
    </source>
</evidence>
<evidence type="ECO:0000259" key="1">
    <source>
        <dbReference type="Pfam" id="PF18998"/>
    </source>
</evidence>
<organism evidence="2 3">
    <name type="scientific">Terriglobus roseus (strain DSM 18391 / NRRL B-41598 / KBS 63)</name>
    <dbReference type="NCBI Taxonomy" id="926566"/>
    <lineage>
        <taxon>Bacteria</taxon>
        <taxon>Pseudomonadati</taxon>
        <taxon>Acidobacteriota</taxon>
        <taxon>Terriglobia</taxon>
        <taxon>Terriglobales</taxon>
        <taxon>Acidobacteriaceae</taxon>
        <taxon>Terriglobus</taxon>
    </lineage>
</organism>
<proteinExistence type="predicted"/>
<gene>
    <name evidence="2" type="ordered locus">Terro_1679</name>
</gene>
<dbReference type="InterPro" id="IPR044060">
    <property type="entry name" value="Bacterial_rp_domain"/>
</dbReference>
<dbReference type="RefSeq" id="WP_014785551.1">
    <property type="nucleotide sequence ID" value="NC_018014.1"/>
</dbReference>
<reference evidence="2 3" key="1">
    <citation type="submission" date="2012-06" db="EMBL/GenBank/DDBJ databases">
        <title>Complete genome of Terriglobus roseus DSM 18391.</title>
        <authorList>
            <consortium name="US DOE Joint Genome Institute (JGI-PGF)"/>
            <person name="Lucas S."/>
            <person name="Copeland A."/>
            <person name="Lapidus A."/>
            <person name="Glavina del Rio T."/>
            <person name="Dalin E."/>
            <person name="Tice H."/>
            <person name="Bruce D."/>
            <person name="Goodwin L."/>
            <person name="Pitluck S."/>
            <person name="Peters L."/>
            <person name="Mikhailova N."/>
            <person name="Munk A.C.C."/>
            <person name="Kyrpides N."/>
            <person name="Mavromatis K."/>
            <person name="Ivanova N."/>
            <person name="Brettin T."/>
            <person name="Detter J.C."/>
            <person name="Han C."/>
            <person name="Larimer F."/>
            <person name="Land M."/>
            <person name="Hauser L."/>
            <person name="Markowitz V."/>
            <person name="Cheng J.-F."/>
            <person name="Hugenholtz P."/>
            <person name="Woyke T."/>
            <person name="Wu D."/>
            <person name="Brambilla E."/>
            <person name="Klenk H.-P."/>
            <person name="Eisen J.A."/>
        </authorList>
    </citation>
    <scope>NUCLEOTIDE SEQUENCE [LARGE SCALE GENOMIC DNA]</scope>
    <source>
        <strain evidence="3">DSM 18391 / NRRL B-41598 / KBS 63</strain>
    </source>
</reference>